<dbReference type="GO" id="GO:0016020">
    <property type="term" value="C:membrane"/>
    <property type="evidence" value="ECO:0007669"/>
    <property type="project" value="UniProtKB-SubCell"/>
</dbReference>
<evidence type="ECO:0000259" key="8">
    <source>
        <dbReference type="Pfam" id="PF00999"/>
    </source>
</evidence>
<keyword evidence="5 7" id="KW-1133">Transmembrane helix</keyword>
<feature type="transmembrane region" description="Helical" evidence="7">
    <location>
        <begin position="107"/>
        <end position="130"/>
    </location>
</feature>
<dbReference type="PANTHER" id="PTHR42751:SF6">
    <property type="entry name" value="CONSERVED INTEGRAL MEMBRANE TRANSPORT PROTEIN-RELATED"/>
    <property type="match status" value="1"/>
</dbReference>
<feature type="transmembrane region" description="Helical" evidence="7">
    <location>
        <begin position="202"/>
        <end position="221"/>
    </location>
</feature>
<comment type="subcellular location">
    <subcellularLocation>
        <location evidence="1">Membrane</location>
        <topology evidence="1">Multi-pass membrane protein</topology>
    </subcellularLocation>
</comment>
<gene>
    <name evidence="9" type="ORF">ENK37_07925</name>
</gene>
<evidence type="ECO:0000256" key="3">
    <source>
        <dbReference type="ARBA" id="ARBA00022448"/>
    </source>
</evidence>
<organism evidence="9">
    <name type="scientific">Oceanithermus profundus</name>
    <dbReference type="NCBI Taxonomy" id="187137"/>
    <lineage>
        <taxon>Bacteria</taxon>
        <taxon>Thermotogati</taxon>
        <taxon>Deinococcota</taxon>
        <taxon>Deinococci</taxon>
        <taxon>Thermales</taxon>
        <taxon>Thermaceae</taxon>
        <taxon>Oceanithermus</taxon>
    </lineage>
</organism>
<evidence type="ECO:0000313" key="9">
    <source>
        <dbReference type="EMBL" id="HGY09960.1"/>
    </source>
</evidence>
<accession>A0A7C4ZRX0</accession>
<feature type="transmembrane region" description="Helical" evidence="7">
    <location>
        <begin position="255"/>
        <end position="272"/>
    </location>
</feature>
<reference evidence="9" key="1">
    <citation type="journal article" date="2020" name="mSystems">
        <title>Genome- and Community-Level Interaction Insights into Carbon Utilization and Element Cycling Functions of Hydrothermarchaeota in Hydrothermal Sediment.</title>
        <authorList>
            <person name="Zhou Z."/>
            <person name="Liu Y."/>
            <person name="Xu W."/>
            <person name="Pan J."/>
            <person name="Luo Z.H."/>
            <person name="Li M."/>
        </authorList>
    </citation>
    <scope>NUCLEOTIDE SEQUENCE [LARGE SCALE GENOMIC DNA]</scope>
    <source>
        <strain evidence="9">HyVt-570</strain>
    </source>
</reference>
<feature type="transmembrane region" description="Helical" evidence="7">
    <location>
        <begin position="336"/>
        <end position="356"/>
    </location>
</feature>
<dbReference type="EMBL" id="DRPZ01000205">
    <property type="protein sequence ID" value="HGY09960.1"/>
    <property type="molecule type" value="Genomic_DNA"/>
</dbReference>
<dbReference type="PANTHER" id="PTHR42751">
    <property type="entry name" value="SODIUM/HYDROGEN EXCHANGER FAMILY/TRKA DOMAIN PROTEIN"/>
    <property type="match status" value="1"/>
</dbReference>
<feature type="transmembrane region" description="Helical" evidence="7">
    <location>
        <begin position="167"/>
        <end position="190"/>
    </location>
</feature>
<evidence type="ECO:0000256" key="4">
    <source>
        <dbReference type="ARBA" id="ARBA00022692"/>
    </source>
</evidence>
<evidence type="ECO:0000256" key="6">
    <source>
        <dbReference type="ARBA" id="ARBA00023136"/>
    </source>
</evidence>
<feature type="transmembrane region" description="Helical" evidence="7">
    <location>
        <begin position="50"/>
        <end position="70"/>
    </location>
</feature>
<feature type="domain" description="Cation/H+ exchanger transmembrane" evidence="8">
    <location>
        <begin position="15"/>
        <end position="353"/>
    </location>
</feature>
<feature type="transmembrane region" description="Helical" evidence="7">
    <location>
        <begin position="82"/>
        <end position="101"/>
    </location>
</feature>
<sequence length="374" mass="38896">MELHPSVPAFAFAVAVLAAVAGVVQRFKFPALPLYLLAGLVVAPWLDPEVIEPLPTLGLLMLLFSVGLEFGPDRIDEISGRASRAGLVDLLALPVGVALGRTVGLDWTSAVLLGGVVYMSSSAVIAKLIIELRRAAAPESELVLGVLVFEDLAIALVLAFFGGHGGALGMLAGALLVLGYLALARWLAPALARLLEAASDEFVLLLGTAFTVGTAVLFNALGVSEGIGAFLSGVMAAGLGLRDRIEHLFAPVRDLAVALFFLAVGVSAVSVFDGLPLLAVGLVALALLVKLVIDYFAAAAGGLGVRRRVLTSLYMVPRGEFNLVLGALALAHGERLVAQVAVLLVLASVPLGAVLIRFGPDWTRRLGPRKRRAT</sequence>
<keyword evidence="4 7" id="KW-0812">Transmembrane</keyword>
<keyword evidence="3" id="KW-0813">Transport</keyword>
<evidence type="ECO:0000256" key="2">
    <source>
        <dbReference type="ARBA" id="ARBA00005551"/>
    </source>
</evidence>
<name>A0A7C4ZRX0_9DEIN</name>
<dbReference type="AlphaFoldDB" id="A0A7C4ZRX0"/>
<dbReference type="Pfam" id="PF00999">
    <property type="entry name" value="Na_H_Exchanger"/>
    <property type="match status" value="1"/>
</dbReference>
<comment type="caution">
    <text evidence="9">The sequence shown here is derived from an EMBL/GenBank/DDBJ whole genome shotgun (WGS) entry which is preliminary data.</text>
</comment>
<evidence type="ECO:0000256" key="1">
    <source>
        <dbReference type="ARBA" id="ARBA00004141"/>
    </source>
</evidence>
<dbReference type="GO" id="GO:1902600">
    <property type="term" value="P:proton transmembrane transport"/>
    <property type="evidence" value="ECO:0007669"/>
    <property type="project" value="InterPro"/>
</dbReference>
<dbReference type="InterPro" id="IPR038770">
    <property type="entry name" value="Na+/solute_symporter_sf"/>
</dbReference>
<keyword evidence="6 7" id="KW-0472">Membrane</keyword>
<protein>
    <submittedName>
        <fullName evidence="9">Cation:proton antiporter</fullName>
    </submittedName>
</protein>
<comment type="similarity">
    <text evidence="2">Belongs to the monovalent cation:proton antiporter 2 (CPA2) transporter (TC 2.A.37) family.</text>
</comment>
<dbReference type="GO" id="GO:0015297">
    <property type="term" value="F:antiporter activity"/>
    <property type="evidence" value="ECO:0007669"/>
    <property type="project" value="InterPro"/>
</dbReference>
<evidence type="ECO:0000256" key="5">
    <source>
        <dbReference type="ARBA" id="ARBA00022989"/>
    </source>
</evidence>
<evidence type="ECO:0000256" key="7">
    <source>
        <dbReference type="SAM" id="Phobius"/>
    </source>
</evidence>
<proteinExistence type="inferred from homology"/>
<feature type="transmembrane region" description="Helical" evidence="7">
    <location>
        <begin position="278"/>
        <end position="297"/>
    </location>
</feature>
<dbReference type="Proteomes" id="UP000885759">
    <property type="component" value="Unassembled WGS sequence"/>
</dbReference>
<dbReference type="InterPro" id="IPR006153">
    <property type="entry name" value="Cation/H_exchanger_TM"/>
</dbReference>
<dbReference type="Gene3D" id="1.20.1530.20">
    <property type="match status" value="1"/>
</dbReference>
<feature type="transmembrane region" description="Helical" evidence="7">
    <location>
        <begin position="142"/>
        <end position="161"/>
    </location>
</feature>